<protein>
    <recommendedName>
        <fullName evidence="3">Tetratricopeptide repeat protein</fullName>
    </recommendedName>
</protein>
<dbReference type="EMBL" id="BMXF01000001">
    <property type="protein sequence ID" value="GHB61013.1"/>
    <property type="molecule type" value="Genomic_DNA"/>
</dbReference>
<dbReference type="Proteomes" id="UP000598271">
    <property type="component" value="Unassembled WGS sequence"/>
</dbReference>
<evidence type="ECO:0008006" key="3">
    <source>
        <dbReference type="Google" id="ProtNLM"/>
    </source>
</evidence>
<accession>A0A8J3D2C7</accession>
<comment type="caution">
    <text evidence="1">The sequence shown here is derived from an EMBL/GenBank/DDBJ whole genome shotgun (WGS) entry which is preliminary data.</text>
</comment>
<dbReference type="SUPFAM" id="SSF48452">
    <property type="entry name" value="TPR-like"/>
    <property type="match status" value="1"/>
</dbReference>
<proteinExistence type="predicted"/>
<evidence type="ECO:0000313" key="2">
    <source>
        <dbReference type="Proteomes" id="UP000598271"/>
    </source>
</evidence>
<sequence length="373" mass="43285">MPVRYVLFFLVIFLTGIGFPARTQILDDKATMRVVQQGIDHIYNYEFGEADAVRRQLQSRYPGHPVTYFITAFQMYWQYLPIKDNKAKVGEYIRQLDQCLAAVEKQYGKNSEHPEAVFFRLAARGYLALMYNYQNELLKAAGEGQKAYGNLTEALKLTDQNPEFLFVAGTYNYYVEAYPEDHAIVRPLMIFFKDGNKSLGLRQLDLATRKAVITKVEAAYFLAQTYLDHESRPDLAVKYTTQLTSAYPKNPIFRMIHVQSLLLAGRYAEAERELPELRKLTNGFFPITWHFFDGYLQEKKHRNDIAAQNQYLAALKIPHDAQYTKEYHAMAYAGLARIADRSGNQKKAREYYKKCLDLAQYKSVIREAKEYLK</sequence>
<gene>
    <name evidence="1" type="ORF">GCM10007390_13450</name>
</gene>
<organism evidence="1 2">
    <name type="scientific">Persicitalea jodogahamensis</name>
    <dbReference type="NCBI Taxonomy" id="402147"/>
    <lineage>
        <taxon>Bacteria</taxon>
        <taxon>Pseudomonadati</taxon>
        <taxon>Bacteroidota</taxon>
        <taxon>Cytophagia</taxon>
        <taxon>Cytophagales</taxon>
        <taxon>Spirosomataceae</taxon>
        <taxon>Persicitalea</taxon>
    </lineage>
</organism>
<dbReference type="Gene3D" id="1.25.40.10">
    <property type="entry name" value="Tetratricopeptide repeat domain"/>
    <property type="match status" value="1"/>
</dbReference>
<dbReference type="AlphaFoldDB" id="A0A8J3D2C7"/>
<dbReference type="InterPro" id="IPR011990">
    <property type="entry name" value="TPR-like_helical_dom_sf"/>
</dbReference>
<reference evidence="1 2" key="1">
    <citation type="journal article" date="2014" name="Int. J. Syst. Evol. Microbiol.">
        <title>Complete genome sequence of Corynebacterium casei LMG S-19264T (=DSM 44701T), isolated from a smear-ripened cheese.</title>
        <authorList>
            <consortium name="US DOE Joint Genome Institute (JGI-PGF)"/>
            <person name="Walter F."/>
            <person name="Albersmeier A."/>
            <person name="Kalinowski J."/>
            <person name="Ruckert C."/>
        </authorList>
    </citation>
    <scope>NUCLEOTIDE SEQUENCE [LARGE SCALE GENOMIC DNA]</scope>
    <source>
        <strain evidence="1 2">KCTC 12866</strain>
    </source>
</reference>
<keyword evidence="2" id="KW-1185">Reference proteome</keyword>
<evidence type="ECO:0000313" key="1">
    <source>
        <dbReference type="EMBL" id="GHB61013.1"/>
    </source>
</evidence>
<name>A0A8J3D2C7_9BACT</name>
<dbReference type="RefSeq" id="WP_189563555.1">
    <property type="nucleotide sequence ID" value="NZ_BMXF01000001.1"/>
</dbReference>